<evidence type="ECO:0000259" key="8">
    <source>
        <dbReference type="Pfam" id="PF13839"/>
    </source>
</evidence>
<dbReference type="Pfam" id="PF13839">
    <property type="entry name" value="PC-Esterase"/>
    <property type="match status" value="1"/>
</dbReference>
<evidence type="ECO:0000313" key="11">
    <source>
        <dbReference type="Proteomes" id="UP001293254"/>
    </source>
</evidence>
<comment type="subcellular location">
    <subcellularLocation>
        <location evidence="1">Membrane</location>
        <topology evidence="1">Single-pass membrane protein</topology>
    </subcellularLocation>
</comment>
<keyword evidence="11" id="KW-1185">Reference proteome</keyword>
<keyword evidence="5 7" id="KW-1133">Transmembrane helix</keyword>
<evidence type="ECO:0000256" key="4">
    <source>
        <dbReference type="ARBA" id="ARBA00022968"/>
    </source>
</evidence>
<name>A0AAE1YSP2_9LAMI</name>
<evidence type="ECO:0000256" key="2">
    <source>
        <dbReference type="ARBA" id="ARBA00007727"/>
    </source>
</evidence>
<feature type="domain" description="Trichome birefringence-like C-terminal" evidence="8">
    <location>
        <begin position="179"/>
        <end position="470"/>
    </location>
</feature>
<keyword evidence="3 7" id="KW-0812">Transmembrane</keyword>
<sequence>MRRAEIGDGKNRKELEKVYFSLNESEKELRIREMARKMVYDWKSWWRALHKNNYFVIKLGVSVLLVGLAFRLLYNRSSDLSPVADAPFLENTRISAPPVVSVDFQENADQNPTKEYGTEPSDSEGKCNLSNGDWVPYEGEPFYTNVSCSIIEDHQNCMKNGRPDTDYLYWRWNPHGCELPRFEPPRFLDLMRNKSWAFIGDSISRNHVQSFLCVLSTVEKAIEVYHDENYKSRRWFFPSYNFTVSVIWSPFLAQAAIFEDINGVSTSEIELHLDKLDKNWTELYKSLDYMIIAAGKWFIKTAIYYEENTILGCHYCPKRNLTELGFNFAYRKVMRNVFDYIISSNHKGMIFYRTTTPDHFEGGEWFRGGACKRKEPAKEGEFELNELNKILRDIELEEFEKASAKASQESVNLKLLDVTPLSLLRPDGHPGPYRFFQPFAKDKNATIINDCLHWCLPGPIDSWNDLLMEMVANG</sequence>
<dbReference type="PANTHER" id="PTHR32285">
    <property type="entry name" value="PROTEIN TRICHOME BIREFRINGENCE-LIKE 9-RELATED"/>
    <property type="match status" value="1"/>
</dbReference>
<keyword evidence="4" id="KW-0735">Signal-anchor</keyword>
<dbReference type="PANTHER" id="PTHR32285:SF219">
    <property type="entry name" value="PROTEIN TRICHOME BIREFRINGENCE-LIKE 24"/>
    <property type="match status" value="1"/>
</dbReference>
<dbReference type="EMBL" id="JACGWO010000002">
    <property type="protein sequence ID" value="KAK4435447.1"/>
    <property type="molecule type" value="Genomic_DNA"/>
</dbReference>
<reference evidence="10" key="1">
    <citation type="submission" date="2020-06" db="EMBL/GenBank/DDBJ databases">
        <authorList>
            <person name="Li T."/>
            <person name="Hu X."/>
            <person name="Zhang T."/>
            <person name="Song X."/>
            <person name="Zhang H."/>
            <person name="Dai N."/>
            <person name="Sheng W."/>
            <person name="Hou X."/>
            <person name="Wei L."/>
        </authorList>
    </citation>
    <scope>NUCLEOTIDE SEQUENCE</scope>
    <source>
        <strain evidence="10">3651</strain>
        <tissue evidence="10">Leaf</tissue>
    </source>
</reference>
<dbReference type="Proteomes" id="UP001293254">
    <property type="component" value="Unassembled WGS sequence"/>
</dbReference>
<reference evidence="10" key="2">
    <citation type="journal article" date="2024" name="Plant">
        <title>Genomic evolution and insights into agronomic trait innovations of Sesamum species.</title>
        <authorList>
            <person name="Miao H."/>
            <person name="Wang L."/>
            <person name="Qu L."/>
            <person name="Liu H."/>
            <person name="Sun Y."/>
            <person name="Le M."/>
            <person name="Wang Q."/>
            <person name="Wei S."/>
            <person name="Zheng Y."/>
            <person name="Lin W."/>
            <person name="Duan Y."/>
            <person name="Cao H."/>
            <person name="Xiong S."/>
            <person name="Wang X."/>
            <person name="Wei L."/>
            <person name="Li C."/>
            <person name="Ma Q."/>
            <person name="Ju M."/>
            <person name="Zhao R."/>
            <person name="Li G."/>
            <person name="Mu C."/>
            <person name="Tian Q."/>
            <person name="Mei H."/>
            <person name="Zhang T."/>
            <person name="Gao T."/>
            <person name="Zhang H."/>
        </authorList>
    </citation>
    <scope>NUCLEOTIDE SEQUENCE</scope>
    <source>
        <strain evidence="10">3651</strain>
    </source>
</reference>
<dbReference type="AlphaFoldDB" id="A0AAE1YSP2"/>
<protein>
    <submittedName>
        <fullName evidence="10">Protein trichome birefringence-like 23</fullName>
    </submittedName>
</protein>
<dbReference type="GO" id="GO:0016413">
    <property type="term" value="F:O-acetyltransferase activity"/>
    <property type="evidence" value="ECO:0007669"/>
    <property type="project" value="InterPro"/>
</dbReference>
<dbReference type="InterPro" id="IPR029962">
    <property type="entry name" value="TBL"/>
</dbReference>
<dbReference type="GO" id="GO:0005794">
    <property type="term" value="C:Golgi apparatus"/>
    <property type="evidence" value="ECO:0007669"/>
    <property type="project" value="TreeGrafter"/>
</dbReference>
<evidence type="ECO:0000259" key="9">
    <source>
        <dbReference type="Pfam" id="PF14416"/>
    </source>
</evidence>
<dbReference type="InterPro" id="IPR025846">
    <property type="entry name" value="TBL_N"/>
</dbReference>
<organism evidence="10 11">
    <name type="scientific">Sesamum alatum</name>
    <dbReference type="NCBI Taxonomy" id="300844"/>
    <lineage>
        <taxon>Eukaryota</taxon>
        <taxon>Viridiplantae</taxon>
        <taxon>Streptophyta</taxon>
        <taxon>Embryophyta</taxon>
        <taxon>Tracheophyta</taxon>
        <taxon>Spermatophyta</taxon>
        <taxon>Magnoliopsida</taxon>
        <taxon>eudicotyledons</taxon>
        <taxon>Gunneridae</taxon>
        <taxon>Pentapetalae</taxon>
        <taxon>asterids</taxon>
        <taxon>lamiids</taxon>
        <taxon>Lamiales</taxon>
        <taxon>Pedaliaceae</taxon>
        <taxon>Sesamum</taxon>
    </lineage>
</organism>
<dbReference type="InterPro" id="IPR026057">
    <property type="entry name" value="TBL_C"/>
</dbReference>
<accession>A0AAE1YSP2</accession>
<evidence type="ECO:0000256" key="5">
    <source>
        <dbReference type="ARBA" id="ARBA00022989"/>
    </source>
</evidence>
<evidence type="ECO:0000256" key="6">
    <source>
        <dbReference type="ARBA" id="ARBA00023136"/>
    </source>
</evidence>
<feature type="domain" description="Trichome birefringence-like N-terminal" evidence="9">
    <location>
        <begin position="126"/>
        <end position="178"/>
    </location>
</feature>
<evidence type="ECO:0000256" key="3">
    <source>
        <dbReference type="ARBA" id="ARBA00022692"/>
    </source>
</evidence>
<dbReference type="Pfam" id="PF14416">
    <property type="entry name" value="PMR5N"/>
    <property type="match status" value="1"/>
</dbReference>
<evidence type="ECO:0000256" key="1">
    <source>
        <dbReference type="ARBA" id="ARBA00004167"/>
    </source>
</evidence>
<evidence type="ECO:0000313" key="10">
    <source>
        <dbReference type="EMBL" id="KAK4435447.1"/>
    </source>
</evidence>
<evidence type="ECO:0000256" key="7">
    <source>
        <dbReference type="SAM" id="Phobius"/>
    </source>
</evidence>
<comment type="similarity">
    <text evidence="2">Belongs to the PC-esterase family. TBL subfamily.</text>
</comment>
<dbReference type="GO" id="GO:0016020">
    <property type="term" value="C:membrane"/>
    <property type="evidence" value="ECO:0007669"/>
    <property type="project" value="UniProtKB-SubCell"/>
</dbReference>
<keyword evidence="6 7" id="KW-0472">Membrane</keyword>
<gene>
    <name evidence="10" type="ORF">Salat_0708100</name>
</gene>
<comment type="caution">
    <text evidence="10">The sequence shown here is derived from an EMBL/GenBank/DDBJ whole genome shotgun (WGS) entry which is preliminary data.</text>
</comment>
<feature type="transmembrane region" description="Helical" evidence="7">
    <location>
        <begin position="55"/>
        <end position="74"/>
    </location>
</feature>
<proteinExistence type="inferred from homology"/>